<gene>
    <name evidence="5" type="ORF">QBC46DRAFT_419250</name>
</gene>
<evidence type="ECO:0000256" key="3">
    <source>
        <dbReference type="SAM" id="MobiDB-lite"/>
    </source>
</evidence>
<evidence type="ECO:0000313" key="6">
    <source>
        <dbReference type="Proteomes" id="UP001303473"/>
    </source>
</evidence>
<dbReference type="PANTHER" id="PTHR10039">
    <property type="entry name" value="AMELOGENIN"/>
    <property type="match status" value="1"/>
</dbReference>
<dbReference type="InterPro" id="IPR054471">
    <property type="entry name" value="GPIID_WHD"/>
</dbReference>
<dbReference type="Pfam" id="PF24883">
    <property type="entry name" value="NPHP3_N"/>
    <property type="match status" value="1"/>
</dbReference>
<dbReference type="InterPro" id="IPR027417">
    <property type="entry name" value="P-loop_NTPase"/>
</dbReference>
<keyword evidence="1" id="KW-0677">Repeat</keyword>
<dbReference type="SUPFAM" id="SSF52540">
    <property type="entry name" value="P-loop containing nucleoside triphosphate hydrolases"/>
    <property type="match status" value="1"/>
</dbReference>
<dbReference type="PROSITE" id="PS50157">
    <property type="entry name" value="ZINC_FINGER_C2H2_2"/>
    <property type="match status" value="3"/>
</dbReference>
<feature type="region of interest" description="Disordered" evidence="3">
    <location>
        <begin position="830"/>
        <end position="924"/>
    </location>
</feature>
<accession>A0AAN6N0F1</accession>
<dbReference type="Pfam" id="PF00096">
    <property type="entry name" value="zf-C2H2"/>
    <property type="match status" value="1"/>
</dbReference>
<sequence>FEQALEKFKADLKPKDRTKFSNTTREDVVEEIRLLQQAQNSSRTLKALNRLRPILEALDEIGKVVETFTNSSEFVAYVWGPMKFVLQVASAFAEDFTGLLDVYEDLGERMPMLQQYEQLFKHDGNMKRVLVYLYKDILEFHARALKYFQQKSSQGIYLVPLCVLFHDVIGDIHRHCHLIESQATLAEIQASLREREAQDGHRRKMQDSENIWRLREIFRWLRAVNVENDQHDYANIRAECPGTGQWLLDNVTFKDWFQPLCLAIPPLLWLNGIPGAGKTILASIVIEEAKKLGTCPTTLYFYCKHGDSERDNFISIGRSLLSQLLGGNKDILLDYYWDKYSSSTEAVLSTQSTIEDLLDLTIKNCPSVYIILDGIDECPRKERETISRWFRNLVEGLDVSHPDQVRCLFVSQDDGIARKDFAGLTALKIRNEDIKQDIGKYSSKRVGDIQKKFAISDSRRDEIAAKIQESAGGMFLLAKLISTNLLHQTSVAGLDGELEEGVFPKEINAAYSRIVARIFEQASEAQQRDSRMLLGWLVCAKRALRWHEIQGAKSIHIETQSVDLERHCFRVDSKDLCGSLVEIRSDGTVEFVHMTAKLYKHVNPSRVEAKLASLCIDYLNLPGFRGNPGDVADLVRRGYYGWMDYAVCYWVRHLEAGLVSPERDDEAIGELAESLDAFLSLHYTSPTKSFSVSQGNVSRLQCFKDMECYSKLQQAVISTRKQLTFPGETKAAEIALDLADVVAEIRRALEEAVAQAALANDNEAAQKLEQMYGSNLFRCPRFSCRYFSNGFENLRQREQHYSKHQRPFLCTVSGCHSSVIGLSSAKDLEKHMESHRREQKWEDDAEFPEEEEIQKALQAEQAGQQGQQNQPQMEAENVDATDPEHQHQQQQQQPQQPQPSTHDPKPAEQVHLSQMRKPKQKPELKCEHCGKIFKRKFNLTSHLLTHSTDRPWECGFCDKTFARESDCTRHSKGHSNEGRFVCSGTLKDGQTWGCGKAFARRDTLANHHKSQTGQRCIAPMLME</sequence>
<reference evidence="6" key="1">
    <citation type="journal article" date="2023" name="Mol. Phylogenet. Evol.">
        <title>Genome-scale phylogeny and comparative genomics of the fungal order Sordariales.</title>
        <authorList>
            <person name="Hensen N."/>
            <person name="Bonometti L."/>
            <person name="Westerberg I."/>
            <person name="Brannstrom I.O."/>
            <person name="Guillou S."/>
            <person name="Cros-Aarteil S."/>
            <person name="Calhoun S."/>
            <person name="Haridas S."/>
            <person name="Kuo A."/>
            <person name="Mondo S."/>
            <person name="Pangilinan J."/>
            <person name="Riley R."/>
            <person name="LaButti K."/>
            <person name="Andreopoulos B."/>
            <person name="Lipzen A."/>
            <person name="Chen C."/>
            <person name="Yan M."/>
            <person name="Daum C."/>
            <person name="Ng V."/>
            <person name="Clum A."/>
            <person name="Steindorff A."/>
            <person name="Ohm R.A."/>
            <person name="Martin F."/>
            <person name="Silar P."/>
            <person name="Natvig D.O."/>
            <person name="Lalanne C."/>
            <person name="Gautier V."/>
            <person name="Ament-Velasquez S.L."/>
            <person name="Kruys A."/>
            <person name="Hutchinson M.I."/>
            <person name="Powell A.J."/>
            <person name="Barry K."/>
            <person name="Miller A.N."/>
            <person name="Grigoriev I.V."/>
            <person name="Debuchy R."/>
            <person name="Gladieux P."/>
            <person name="Hiltunen Thoren M."/>
            <person name="Johannesson H."/>
        </authorList>
    </citation>
    <scope>NUCLEOTIDE SEQUENCE [LARGE SCALE GENOMIC DNA]</scope>
    <source>
        <strain evidence="6">CBS 340.73</strain>
    </source>
</reference>
<dbReference type="PROSITE" id="PS00028">
    <property type="entry name" value="ZINC_FINGER_C2H2_1"/>
    <property type="match status" value="2"/>
</dbReference>
<feature type="domain" description="C2H2-type" evidence="4">
    <location>
        <begin position="952"/>
        <end position="979"/>
    </location>
</feature>
<dbReference type="Gene3D" id="3.40.50.300">
    <property type="entry name" value="P-loop containing nucleotide triphosphate hydrolases"/>
    <property type="match status" value="1"/>
</dbReference>
<dbReference type="Pfam" id="PF24809">
    <property type="entry name" value="DUF7708"/>
    <property type="match status" value="1"/>
</dbReference>
<keyword evidence="2" id="KW-0863">Zinc-finger</keyword>
<dbReference type="GO" id="GO:0008270">
    <property type="term" value="F:zinc ion binding"/>
    <property type="evidence" value="ECO:0007669"/>
    <property type="project" value="UniProtKB-KW"/>
</dbReference>
<keyword evidence="6" id="KW-1185">Reference proteome</keyword>
<feature type="domain" description="C2H2-type" evidence="4">
    <location>
        <begin position="924"/>
        <end position="951"/>
    </location>
</feature>
<keyword evidence="2" id="KW-0479">Metal-binding</keyword>
<organism evidence="5 6">
    <name type="scientific">Diplogelasinospora grovesii</name>
    <dbReference type="NCBI Taxonomy" id="303347"/>
    <lineage>
        <taxon>Eukaryota</taxon>
        <taxon>Fungi</taxon>
        <taxon>Dikarya</taxon>
        <taxon>Ascomycota</taxon>
        <taxon>Pezizomycotina</taxon>
        <taxon>Sordariomycetes</taxon>
        <taxon>Sordariomycetidae</taxon>
        <taxon>Sordariales</taxon>
        <taxon>Diplogelasinosporaceae</taxon>
        <taxon>Diplogelasinospora</taxon>
    </lineage>
</organism>
<feature type="non-terminal residue" evidence="5">
    <location>
        <position position="1023"/>
    </location>
</feature>
<dbReference type="PANTHER" id="PTHR10039:SF14">
    <property type="entry name" value="NACHT DOMAIN-CONTAINING PROTEIN"/>
    <property type="match status" value="1"/>
</dbReference>
<dbReference type="InterPro" id="IPR056125">
    <property type="entry name" value="DUF7708"/>
</dbReference>
<feature type="compositionally biased region" description="Acidic residues" evidence="3">
    <location>
        <begin position="843"/>
        <end position="852"/>
    </location>
</feature>
<dbReference type="SUPFAM" id="SSF57667">
    <property type="entry name" value="beta-beta-alpha zinc fingers"/>
    <property type="match status" value="1"/>
</dbReference>
<dbReference type="AlphaFoldDB" id="A0AAN6N0F1"/>
<dbReference type="Pfam" id="PF22939">
    <property type="entry name" value="WHD_GPIID"/>
    <property type="match status" value="1"/>
</dbReference>
<name>A0AAN6N0F1_9PEZI</name>
<evidence type="ECO:0000256" key="2">
    <source>
        <dbReference type="PROSITE-ProRule" id="PRU00042"/>
    </source>
</evidence>
<feature type="non-terminal residue" evidence="5">
    <location>
        <position position="1"/>
    </location>
</feature>
<dbReference type="SMART" id="SM00355">
    <property type="entry name" value="ZnF_C2H2"/>
    <property type="match status" value="4"/>
</dbReference>
<proteinExistence type="predicted"/>
<evidence type="ECO:0000256" key="1">
    <source>
        <dbReference type="ARBA" id="ARBA00022737"/>
    </source>
</evidence>
<evidence type="ECO:0000259" key="4">
    <source>
        <dbReference type="PROSITE" id="PS50157"/>
    </source>
</evidence>
<dbReference type="InterPro" id="IPR013087">
    <property type="entry name" value="Znf_C2H2_type"/>
</dbReference>
<dbReference type="EMBL" id="MU853883">
    <property type="protein sequence ID" value="KAK3936465.1"/>
    <property type="molecule type" value="Genomic_DNA"/>
</dbReference>
<feature type="compositionally biased region" description="Low complexity" evidence="3">
    <location>
        <begin position="888"/>
        <end position="899"/>
    </location>
</feature>
<dbReference type="Proteomes" id="UP001303473">
    <property type="component" value="Unassembled WGS sequence"/>
</dbReference>
<feature type="compositionally biased region" description="Low complexity" evidence="3">
    <location>
        <begin position="855"/>
        <end position="875"/>
    </location>
</feature>
<comment type="caution">
    <text evidence="5">The sequence shown here is derived from an EMBL/GenBank/DDBJ whole genome shotgun (WGS) entry which is preliminary data.</text>
</comment>
<dbReference type="InterPro" id="IPR056884">
    <property type="entry name" value="NPHP3-like_N"/>
</dbReference>
<evidence type="ECO:0000313" key="5">
    <source>
        <dbReference type="EMBL" id="KAK3936465.1"/>
    </source>
</evidence>
<dbReference type="Gene3D" id="3.30.160.60">
    <property type="entry name" value="Classic Zinc Finger"/>
    <property type="match status" value="2"/>
</dbReference>
<dbReference type="InterPro" id="IPR036236">
    <property type="entry name" value="Znf_C2H2_sf"/>
</dbReference>
<protein>
    <recommendedName>
        <fullName evidence="4">C2H2-type domain-containing protein</fullName>
    </recommendedName>
</protein>
<feature type="compositionally biased region" description="Basic and acidic residues" evidence="3">
    <location>
        <begin position="830"/>
        <end position="842"/>
    </location>
</feature>
<feature type="domain" description="C2H2-type" evidence="4">
    <location>
        <begin position="980"/>
        <end position="1016"/>
    </location>
</feature>
<keyword evidence="2" id="KW-0862">Zinc</keyword>